<evidence type="ECO:0000313" key="2">
    <source>
        <dbReference type="EMBL" id="OJA10593.1"/>
    </source>
</evidence>
<dbReference type="Proteomes" id="UP000183567">
    <property type="component" value="Unassembled WGS sequence"/>
</dbReference>
<dbReference type="EMBL" id="LVVM01005434">
    <property type="protein sequence ID" value="OJA10593.1"/>
    <property type="molecule type" value="Genomic_DNA"/>
</dbReference>
<evidence type="ECO:0008006" key="4">
    <source>
        <dbReference type="Google" id="ProtNLM"/>
    </source>
</evidence>
<proteinExistence type="predicted"/>
<dbReference type="AlphaFoldDB" id="A0A1J8QAF9"/>
<feature type="region of interest" description="Disordered" evidence="1">
    <location>
        <begin position="19"/>
        <end position="50"/>
    </location>
</feature>
<feature type="compositionally biased region" description="Polar residues" evidence="1">
    <location>
        <begin position="19"/>
        <end position="29"/>
    </location>
</feature>
<evidence type="ECO:0000256" key="1">
    <source>
        <dbReference type="SAM" id="MobiDB-lite"/>
    </source>
</evidence>
<protein>
    <recommendedName>
        <fullName evidence="4">Protein kinase domain-containing protein</fullName>
    </recommendedName>
</protein>
<evidence type="ECO:0000313" key="3">
    <source>
        <dbReference type="Proteomes" id="UP000183567"/>
    </source>
</evidence>
<feature type="compositionally biased region" description="Polar residues" evidence="1">
    <location>
        <begin position="38"/>
        <end position="50"/>
    </location>
</feature>
<comment type="caution">
    <text evidence="2">The sequence shown here is derived from an EMBL/GenBank/DDBJ whole genome shotgun (WGS) entry which is preliminary data.</text>
</comment>
<gene>
    <name evidence="2" type="ORF">AZE42_11015</name>
</gene>
<name>A0A1J8QAF9_9AGAM</name>
<dbReference type="STRING" id="180088.A0A1J8QAF9"/>
<dbReference type="OrthoDB" id="2671339at2759"/>
<sequence>MFGRVQQFFGLAQNDQASLVQPSNSQVSISDRHHSNGRHPTSGTEDSLVTSSYQGQTFIKADCSSLSIEESTITRQSNYPTASGGLGDVYKCTWNCDTGSDEIAVKSPRFGDLSTAEATKINKACRHGLNLPYA</sequence>
<organism evidence="2 3">
    <name type="scientific">Rhizopogon vesiculosus</name>
    <dbReference type="NCBI Taxonomy" id="180088"/>
    <lineage>
        <taxon>Eukaryota</taxon>
        <taxon>Fungi</taxon>
        <taxon>Dikarya</taxon>
        <taxon>Basidiomycota</taxon>
        <taxon>Agaricomycotina</taxon>
        <taxon>Agaricomycetes</taxon>
        <taxon>Agaricomycetidae</taxon>
        <taxon>Boletales</taxon>
        <taxon>Suillineae</taxon>
        <taxon>Rhizopogonaceae</taxon>
        <taxon>Rhizopogon</taxon>
    </lineage>
</organism>
<keyword evidence="3" id="KW-1185">Reference proteome</keyword>
<reference evidence="2 3" key="1">
    <citation type="submission" date="2016-03" db="EMBL/GenBank/DDBJ databases">
        <title>Comparative genomics of the ectomycorrhizal sister species Rhizopogon vinicolor and Rhizopogon vesiculosus (Basidiomycota: Boletales) reveals a divergence of the mating type B locus.</title>
        <authorList>
            <person name="Mujic A.B."/>
            <person name="Kuo A."/>
            <person name="Tritt A."/>
            <person name="Lipzen A."/>
            <person name="Chen C."/>
            <person name="Johnson J."/>
            <person name="Sharma A."/>
            <person name="Barry K."/>
            <person name="Grigoriev I.V."/>
            <person name="Spatafora J.W."/>
        </authorList>
    </citation>
    <scope>NUCLEOTIDE SEQUENCE [LARGE SCALE GENOMIC DNA]</scope>
    <source>
        <strain evidence="2 3">AM-OR11-056</strain>
    </source>
</reference>
<accession>A0A1J8QAF9</accession>